<proteinExistence type="inferred from homology"/>
<dbReference type="PANTHER" id="PTHR23300:SF0">
    <property type="entry name" value="METHANETHIOL OXIDASE"/>
    <property type="match status" value="1"/>
</dbReference>
<comment type="similarity">
    <text evidence="1">Belongs to the selenium-binding protein family.</text>
</comment>
<name>A0A7R9CJ22_TIMCR</name>
<evidence type="ECO:0000256" key="1">
    <source>
        <dbReference type="ARBA" id="ARBA00005606"/>
    </source>
</evidence>
<evidence type="ECO:0000313" key="4">
    <source>
        <dbReference type="EMBL" id="CAD7396216.1"/>
    </source>
</evidence>
<accession>A0A7R9CJ22</accession>
<dbReference type="Pfam" id="PF05694">
    <property type="entry name" value="SBP56"/>
    <property type="match status" value="1"/>
</dbReference>
<feature type="compositionally biased region" description="Basic and acidic residues" evidence="3">
    <location>
        <begin position="7"/>
        <end position="18"/>
    </location>
</feature>
<sequence>MSRQRKQRSDKWKRNVAKDRHRPKGFPSIATCVHGQNGVFKCKELSMQDGTDSYHCSKTDSPSIRVSGRAKMPPLQGCGGCGPGYSSPLEAMKKGPREKLLYVVCVQPEPEITKRPDYLATVDVDPQSETYSQVIHRVYMTHVGDELHHSGWNICSSCHDDASKSRNKLVLPCLVSDRVYIVDTSEARQPKLHKVIETKEIHEFDVGTLHTTHCLASGEIMISTLGDKHGNAKGDFVLIDSETFKVKGVWTRDKLAKFGYDFWYQPYHDVMISSEWGVPKRFKRGFIPEDTSNPDMYGRSLNIFSWKDHRLVQTIDLGEEGIAPLEIRFLHDPKEAQGYVGCAVNSNVFRFVWSSIRTRRQRFTSDILLSLDDKFLYMSNWFHGDIRQYDITDRRHPKLVGQLFLGGLILKGGAVKVLLDEELKEQPEPVFVKRRRLNASPQMLQLSLDGKRLYVTSSMFSPWDKEFYPDVKQLGSWLLKIDVNTDEGGLTLDNNFLVDFGAEPEGPALAHEIRYPGGDCTSDIWLVKDEDN</sequence>
<evidence type="ECO:0000256" key="2">
    <source>
        <dbReference type="ARBA" id="ARBA00023266"/>
    </source>
</evidence>
<dbReference type="PANTHER" id="PTHR23300">
    <property type="entry name" value="METHANETHIOL OXIDASE"/>
    <property type="match status" value="1"/>
</dbReference>
<dbReference type="InterPro" id="IPR008826">
    <property type="entry name" value="Se-bd"/>
</dbReference>
<dbReference type="SUPFAM" id="SSF75011">
    <property type="entry name" value="3-carboxy-cis,cis-mucoante lactonizing enzyme"/>
    <property type="match status" value="1"/>
</dbReference>
<reference evidence="4" key="1">
    <citation type="submission" date="2020-11" db="EMBL/GenBank/DDBJ databases">
        <authorList>
            <person name="Tran Van P."/>
        </authorList>
    </citation>
    <scope>NUCLEOTIDE SEQUENCE</scope>
</reference>
<gene>
    <name evidence="4" type="ORF">TCEB3V08_LOCUS3500</name>
</gene>
<keyword evidence="2" id="KW-0711">Selenium</keyword>
<dbReference type="GO" id="GO:0008430">
    <property type="term" value="F:selenium binding"/>
    <property type="evidence" value="ECO:0007669"/>
    <property type="project" value="InterPro"/>
</dbReference>
<protein>
    <recommendedName>
        <fullName evidence="5">Selenium-binding protein</fullName>
    </recommendedName>
</protein>
<feature type="region of interest" description="Disordered" evidence="3">
    <location>
        <begin position="1"/>
        <end position="28"/>
    </location>
</feature>
<dbReference type="EMBL" id="OC317334">
    <property type="protein sequence ID" value="CAD7396216.1"/>
    <property type="molecule type" value="Genomic_DNA"/>
</dbReference>
<evidence type="ECO:0000256" key="3">
    <source>
        <dbReference type="SAM" id="MobiDB-lite"/>
    </source>
</evidence>
<dbReference type="AlphaFoldDB" id="A0A7R9CJ22"/>
<organism evidence="4">
    <name type="scientific">Timema cristinae</name>
    <name type="common">Walking stick</name>
    <dbReference type="NCBI Taxonomy" id="61476"/>
    <lineage>
        <taxon>Eukaryota</taxon>
        <taxon>Metazoa</taxon>
        <taxon>Ecdysozoa</taxon>
        <taxon>Arthropoda</taxon>
        <taxon>Hexapoda</taxon>
        <taxon>Insecta</taxon>
        <taxon>Pterygota</taxon>
        <taxon>Neoptera</taxon>
        <taxon>Polyneoptera</taxon>
        <taxon>Phasmatodea</taxon>
        <taxon>Timematodea</taxon>
        <taxon>Timematoidea</taxon>
        <taxon>Timematidae</taxon>
        <taxon>Timema</taxon>
    </lineage>
</organism>
<evidence type="ECO:0008006" key="5">
    <source>
        <dbReference type="Google" id="ProtNLM"/>
    </source>
</evidence>